<dbReference type="GO" id="GO:0009867">
    <property type="term" value="P:jasmonic acid mediated signaling pathway"/>
    <property type="evidence" value="ECO:0007669"/>
    <property type="project" value="UniProtKB-ARBA"/>
</dbReference>
<dbReference type="Pfam" id="PF03931">
    <property type="entry name" value="Skp1_POZ"/>
    <property type="match status" value="1"/>
</dbReference>
<dbReference type="Proteomes" id="UP000030645">
    <property type="component" value="Unassembled WGS sequence"/>
</dbReference>
<dbReference type="GO" id="GO:0006511">
    <property type="term" value="P:ubiquitin-dependent protein catabolic process"/>
    <property type="evidence" value="ECO:0007669"/>
    <property type="project" value="InterPro"/>
</dbReference>
<dbReference type="AlphaFoldDB" id="W9RXC8"/>
<accession>W9RXC8</accession>
<dbReference type="CDD" id="cd18322">
    <property type="entry name" value="BTB_POZ_SKP1"/>
    <property type="match status" value="1"/>
</dbReference>
<evidence type="ECO:0000256" key="3">
    <source>
        <dbReference type="ARBA" id="ARBA00009993"/>
    </source>
</evidence>
<gene>
    <name evidence="10" type="ORF">L484_008376</name>
</gene>
<dbReference type="FunFam" id="3.30.710.10:FF:000170">
    <property type="entry name" value="SKP1-like protein 5"/>
    <property type="match status" value="1"/>
</dbReference>
<comment type="subunit">
    <text evidence="7">Part of a SCF (SKP1-cullin-F-box) protein ligase complex.</text>
</comment>
<keyword evidence="4 7" id="KW-0833">Ubl conjugation pathway</keyword>
<proteinExistence type="inferred from homology"/>
<evidence type="ECO:0000256" key="4">
    <source>
        <dbReference type="ARBA" id="ARBA00022786"/>
    </source>
</evidence>
<dbReference type="PIRSF" id="PIRSF028729">
    <property type="entry name" value="E3_ubiquit_lig_SCF_Skp"/>
    <property type="match status" value="1"/>
</dbReference>
<feature type="domain" description="SKP1 component POZ" evidence="9">
    <location>
        <begin position="12"/>
        <end position="71"/>
    </location>
</feature>
<evidence type="ECO:0000313" key="10">
    <source>
        <dbReference type="EMBL" id="EXC16570.1"/>
    </source>
</evidence>
<dbReference type="SUPFAM" id="SSF81382">
    <property type="entry name" value="Skp1 dimerisation domain-like"/>
    <property type="match status" value="1"/>
</dbReference>
<dbReference type="SUPFAM" id="SSF54695">
    <property type="entry name" value="POZ domain"/>
    <property type="match status" value="1"/>
</dbReference>
<keyword evidence="11" id="KW-1185">Reference proteome</keyword>
<evidence type="ECO:0000313" key="11">
    <source>
        <dbReference type="Proteomes" id="UP000030645"/>
    </source>
</evidence>
<dbReference type="GO" id="GO:0016567">
    <property type="term" value="P:protein ubiquitination"/>
    <property type="evidence" value="ECO:0007669"/>
    <property type="project" value="UniProtKB-UniRule"/>
</dbReference>
<comment type="similarity">
    <text evidence="3 7">Belongs to the SKP1 family.</text>
</comment>
<dbReference type="SMART" id="SM00512">
    <property type="entry name" value="Skp1"/>
    <property type="match status" value="1"/>
</dbReference>
<evidence type="ECO:0000256" key="6">
    <source>
        <dbReference type="ARBA" id="ARBA00054396"/>
    </source>
</evidence>
<dbReference type="UniPathway" id="UPA00143"/>
<keyword evidence="5" id="KW-0539">Nucleus</keyword>
<dbReference type="GO" id="GO:0005634">
    <property type="term" value="C:nucleus"/>
    <property type="evidence" value="ECO:0007669"/>
    <property type="project" value="UniProtKB-SubCell"/>
</dbReference>
<comment type="subcellular location">
    <subcellularLocation>
        <location evidence="1">Nucleus</location>
    </subcellularLocation>
</comment>
<name>W9RXC8_9ROSA</name>
<dbReference type="InterPro" id="IPR011333">
    <property type="entry name" value="SKP1/BTB/POZ_sf"/>
</dbReference>
<evidence type="ECO:0000256" key="5">
    <source>
        <dbReference type="ARBA" id="ARBA00023242"/>
    </source>
</evidence>
<comment type="function">
    <text evidence="6 7">Involved in ubiquitination and subsequent proteasomal degradation of target proteins. Together with CUL1, RBX1 and a F-box protein, it forms a SCF E3 ubiquitin ligase complex. The functional specificity of this complex depends on the type of F-box protein. In the SCF complex, it serves as an adapter that links the F-box protein to CUL1.</text>
</comment>
<evidence type="ECO:0000256" key="1">
    <source>
        <dbReference type="ARBA" id="ARBA00004123"/>
    </source>
</evidence>
<organism evidence="10 11">
    <name type="scientific">Morus notabilis</name>
    <dbReference type="NCBI Taxonomy" id="981085"/>
    <lineage>
        <taxon>Eukaryota</taxon>
        <taxon>Viridiplantae</taxon>
        <taxon>Streptophyta</taxon>
        <taxon>Embryophyta</taxon>
        <taxon>Tracheophyta</taxon>
        <taxon>Spermatophyta</taxon>
        <taxon>Magnoliopsida</taxon>
        <taxon>eudicotyledons</taxon>
        <taxon>Gunneridae</taxon>
        <taxon>Pentapetalae</taxon>
        <taxon>rosids</taxon>
        <taxon>fabids</taxon>
        <taxon>Rosales</taxon>
        <taxon>Moraceae</taxon>
        <taxon>Moreae</taxon>
        <taxon>Morus</taxon>
    </lineage>
</organism>
<feature type="domain" description="SKP1 component dimerisation" evidence="8">
    <location>
        <begin position="112"/>
        <end position="159"/>
    </location>
</feature>
<dbReference type="InterPro" id="IPR036296">
    <property type="entry name" value="SKP1-like_dim_sf"/>
</dbReference>
<dbReference type="InterPro" id="IPR001232">
    <property type="entry name" value="SKP1-like"/>
</dbReference>
<dbReference type="EMBL" id="KE345798">
    <property type="protein sequence ID" value="EXC16570.1"/>
    <property type="molecule type" value="Genomic_DNA"/>
</dbReference>
<dbReference type="InterPro" id="IPR016073">
    <property type="entry name" value="Skp1_comp_POZ"/>
</dbReference>
<protein>
    <recommendedName>
        <fullName evidence="7">SKP1-like protein</fullName>
    </recommendedName>
</protein>
<dbReference type="Pfam" id="PF01466">
    <property type="entry name" value="Skp1"/>
    <property type="match status" value="1"/>
</dbReference>
<evidence type="ECO:0000259" key="8">
    <source>
        <dbReference type="Pfam" id="PF01466"/>
    </source>
</evidence>
<dbReference type="OrthoDB" id="2342932at2759"/>
<sequence>MSSSSEEKKNTMIKLRSSDDQIFEVADEVAKMSQTLKNLVDDGCSIDLPIPVTNVSGNILSKVMEYCQKHVDSAAASADSTEWLKSWDAEFVSVDQATLFDLILAANYLNIQSLLDLTCQTVADMIKGKTPEEIRKTFNIKNDFTREEEEEVRKENQWAFE</sequence>
<dbReference type="InterPro" id="IPR016072">
    <property type="entry name" value="Skp1_comp_dimer"/>
</dbReference>
<dbReference type="PANTHER" id="PTHR11165">
    <property type="entry name" value="SKP1"/>
    <property type="match status" value="1"/>
</dbReference>
<reference evidence="11" key="1">
    <citation type="submission" date="2013-01" db="EMBL/GenBank/DDBJ databases">
        <title>Draft Genome Sequence of a Mulberry Tree, Morus notabilis C.K. Schneid.</title>
        <authorList>
            <person name="He N."/>
            <person name="Zhao S."/>
        </authorList>
    </citation>
    <scope>NUCLEOTIDE SEQUENCE</scope>
</reference>
<dbReference type="InterPro" id="IPR016897">
    <property type="entry name" value="SKP1"/>
</dbReference>
<dbReference type="eggNOG" id="KOG1724">
    <property type="taxonomic scope" value="Eukaryota"/>
</dbReference>
<dbReference type="KEGG" id="mnt:21391745"/>
<evidence type="ECO:0000256" key="7">
    <source>
        <dbReference type="PIRNR" id="PIRNR028729"/>
    </source>
</evidence>
<dbReference type="STRING" id="981085.W9RXC8"/>
<comment type="pathway">
    <text evidence="2 7">Protein modification; protein ubiquitination.</text>
</comment>
<dbReference type="Gene3D" id="3.30.710.10">
    <property type="entry name" value="Potassium Channel Kv1.1, Chain A"/>
    <property type="match status" value="1"/>
</dbReference>
<evidence type="ECO:0000256" key="2">
    <source>
        <dbReference type="ARBA" id="ARBA00004906"/>
    </source>
</evidence>
<evidence type="ECO:0000259" key="9">
    <source>
        <dbReference type="Pfam" id="PF03931"/>
    </source>
</evidence>